<accession>A0A0H3JJX9</accession>
<dbReference type="PIR" id="E85937">
    <property type="entry name" value="E85937"/>
</dbReference>
<name>A0A0H3JJX9_ECO57</name>
<dbReference type="PIR" id="B91092">
    <property type="entry name" value="B91092"/>
</dbReference>
<sequence>MRYIMDIEFSQIHEMVYMHDIVNSDSKKKPRIPLKKFLNAEKVLTQTTSWALNSRFVNVNSVNKVNVKSKVKNSYISRSVNDEFSLTDDEINSFKETLVLSSIDSLSKLVLNNPLSVLFTSTVRRNNNRAKMNVEFDSWICTRCC</sequence>
<gene>
    <name evidence="1" type="primary">yqeK</name>
    <name evidence="1" type="ordered locus">Z4169</name>
</gene>
<organism evidence="1 2">
    <name type="scientific">Escherichia coli O157:H7</name>
    <dbReference type="NCBI Taxonomy" id="83334"/>
    <lineage>
        <taxon>Bacteria</taxon>
        <taxon>Pseudomonadati</taxon>
        <taxon>Pseudomonadota</taxon>
        <taxon>Gammaproteobacteria</taxon>
        <taxon>Enterobacterales</taxon>
        <taxon>Enterobacteriaceae</taxon>
        <taxon>Escherichia</taxon>
    </lineage>
</organism>
<proteinExistence type="predicted"/>
<dbReference type="KEGG" id="ece:Z4169"/>
<evidence type="ECO:0000313" key="2">
    <source>
        <dbReference type="Proteomes" id="UP000002519"/>
    </source>
</evidence>
<reference evidence="1 2" key="1">
    <citation type="journal article" date="2001" name="Nature">
        <title>Genome sequence of enterohaemorrhagic Escherichia coli O157:H7.</title>
        <authorList>
            <person name="Perna N.T."/>
            <person name="Plunkett G.III."/>
            <person name="Burland V."/>
            <person name="Mau B."/>
            <person name="Glasner J.D."/>
            <person name="Rose D.J."/>
            <person name="Mayhew G.F."/>
            <person name="Evans P.S."/>
            <person name="Gregor J."/>
            <person name="Kirkpatrick H.A."/>
            <person name="Posfai G."/>
            <person name="Hackett J."/>
            <person name="Klink S."/>
            <person name="Boutin A."/>
            <person name="Shao Y."/>
            <person name="Miller L."/>
            <person name="Grotbeck E.J."/>
            <person name="Davis N.W."/>
            <person name="Lim A."/>
            <person name="Dimalanta E."/>
            <person name="Potamousis K."/>
            <person name="Apodaca J."/>
            <person name="Anantharaman T.S."/>
            <person name="Lin J."/>
            <person name="Yen G."/>
            <person name="Schwartz D.C."/>
            <person name="Welch R.A."/>
            <person name="Blattner F.R."/>
        </authorList>
    </citation>
    <scope>NUCLEOTIDE SEQUENCE [LARGE SCALE GENOMIC DNA]</scope>
    <source>
        <strain evidence="2">O157:H7 / EDL933 / ATCC 700927 / EHEC</strain>
    </source>
</reference>
<dbReference type="OMA" id="VELDSWI"/>
<evidence type="ECO:0000313" key="1">
    <source>
        <dbReference type="EMBL" id="AAG57961.1"/>
    </source>
</evidence>
<protein>
    <submittedName>
        <fullName evidence="1">Uncharacterized protein</fullName>
    </submittedName>
</protein>
<dbReference type="AlphaFoldDB" id="A0A0H3JJX9"/>
<dbReference type="EMBL" id="AE005174">
    <property type="protein sequence ID" value="AAG57961.1"/>
    <property type="molecule type" value="Genomic_DNA"/>
</dbReference>
<dbReference type="Proteomes" id="UP000002519">
    <property type="component" value="Chromosome"/>
</dbReference>